<dbReference type="OrthoDB" id="2083614at2"/>
<dbReference type="RefSeq" id="WP_156203445.1">
    <property type="nucleotide sequence ID" value="NZ_CP046457.1"/>
</dbReference>
<dbReference type="Proteomes" id="UP000426444">
    <property type="component" value="Chromosome"/>
</dbReference>
<organism evidence="1 2">
    <name type="scientific">Candidatus Syntrophocurvum alkaliphilum</name>
    <dbReference type="NCBI Taxonomy" id="2293317"/>
    <lineage>
        <taxon>Bacteria</taxon>
        <taxon>Bacillati</taxon>
        <taxon>Bacillota</taxon>
        <taxon>Clostridia</taxon>
        <taxon>Eubacteriales</taxon>
        <taxon>Syntrophomonadaceae</taxon>
        <taxon>Candidatus Syntrophocurvum</taxon>
    </lineage>
</organism>
<reference evidence="2" key="1">
    <citation type="journal article" date="2019" name="Microbiology">
        <title>Complete Genome Sequence of an Uncultured Bacterium of the Candidate Phylum Bipolaricaulota.</title>
        <authorList>
            <person name="Kadnikov V.V."/>
            <person name="Mardanov A.V."/>
            <person name="Beletsky A.V."/>
            <person name="Frank Y.A."/>
            <person name="Karnachuk O.V."/>
            <person name="Ravin N.V."/>
        </authorList>
    </citation>
    <scope>NUCLEOTIDE SEQUENCE [LARGE SCALE GENOMIC DNA]</scope>
</reference>
<name>A0A6I6DI12_9FIRM</name>
<proteinExistence type="predicted"/>
<evidence type="ECO:0000313" key="2">
    <source>
        <dbReference type="Proteomes" id="UP000426444"/>
    </source>
</evidence>
<dbReference type="AlphaFoldDB" id="A0A6I6DI12"/>
<gene>
    <name evidence="1" type="ORF">SYNTR_0971</name>
</gene>
<sequence>MFTAGKLSFEEEKVAKRVETYFKSKEMTLHEKLFNAMLIAQHDLEAHNFANEDERMKIIHFKKVVDSLLKKIHV</sequence>
<evidence type="ECO:0000313" key="1">
    <source>
        <dbReference type="EMBL" id="QGT99564.1"/>
    </source>
</evidence>
<protein>
    <submittedName>
        <fullName evidence="1">Uncharacterized protein</fullName>
    </submittedName>
</protein>
<dbReference type="KEGG" id="salq:SYNTR_0971"/>
<keyword evidence="2" id="KW-1185">Reference proteome</keyword>
<dbReference type="EMBL" id="CP046457">
    <property type="protein sequence ID" value="QGT99564.1"/>
    <property type="molecule type" value="Genomic_DNA"/>
</dbReference>
<accession>A0A6I6DI12</accession>